<dbReference type="InterPro" id="IPR051517">
    <property type="entry name" value="IFITM_antiviral_protein"/>
</dbReference>
<organism evidence="7 8">
    <name type="scientific">Podarcis muralis</name>
    <name type="common">Wall lizard</name>
    <name type="synonym">Lacerta muralis</name>
    <dbReference type="NCBI Taxonomy" id="64176"/>
    <lineage>
        <taxon>Eukaryota</taxon>
        <taxon>Metazoa</taxon>
        <taxon>Chordata</taxon>
        <taxon>Craniata</taxon>
        <taxon>Vertebrata</taxon>
        <taxon>Euteleostomi</taxon>
        <taxon>Lepidosauria</taxon>
        <taxon>Squamata</taxon>
        <taxon>Bifurcata</taxon>
        <taxon>Unidentata</taxon>
        <taxon>Episquamata</taxon>
        <taxon>Laterata</taxon>
        <taxon>Lacertibaenia</taxon>
        <taxon>Lacertidae</taxon>
        <taxon>Podarcis</taxon>
    </lineage>
</organism>
<evidence type="ECO:0000313" key="8">
    <source>
        <dbReference type="Proteomes" id="UP000472272"/>
    </source>
</evidence>
<dbReference type="GeneID" id="114600344"/>
<protein>
    <submittedName>
        <fullName evidence="7">Dispanin subfamily A member 2b-like</fullName>
    </submittedName>
</protein>
<feature type="transmembrane region" description="Helical" evidence="6">
    <location>
        <begin position="39"/>
        <end position="62"/>
    </location>
</feature>
<evidence type="ECO:0000256" key="2">
    <source>
        <dbReference type="ARBA" id="ARBA00006843"/>
    </source>
</evidence>
<dbReference type="PANTHER" id="PTHR13999:SF4">
    <property type="entry name" value="INTERFERON-INDUCED TRANSMEMBRANE PROTEIN 3"/>
    <property type="match status" value="1"/>
</dbReference>
<comment type="similarity">
    <text evidence="2">Belongs to the CD225/Dispanin family.</text>
</comment>
<evidence type="ECO:0000256" key="4">
    <source>
        <dbReference type="ARBA" id="ARBA00022989"/>
    </source>
</evidence>
<keyword evidence="4 6" id="KW-1133">Transmembrane helix</keyword>
<dbReference type="GO" id="GO:0051607">
    <property type="term" value="P:defense response to virus"/>
    <property type="evidence" value="ECO:0007669"/>
    <property type="project" value="TreeGrafter"/>
</dbReference>
<gene>
    <name evidence="7" type="primary">LOC114600344</name>
</gene>
<comment type="subcellular location">
    <subcellularLocation>
        <location evidence="1">Membrane</location>
    </subcellularLocation>
</comment>
<evidence type="ECO:0000256" key="5">
    <source>
        <dbReference type="ARBA" id="ARBA00023136"/>
    </source>
</evidence>
<name>A0A670HQH6_PODMU</name>
<proteinExistence type="inferred from homology"/>
<evidence type="ECO:0000256" key="6">
    <source>
        <dbReference type="SAM" id="Phobius"/>
    </source>
</evidence>
<dbReference type="GO" id="GO:0035456">
    <property type="term" value="P:response to interferon-beta"/>
    <property type="evidence" value="ECO:0007669"/>
    <property type="project" value="TreeGrafter"/>
</dbReference>
<keyword evidence="8" id="KW-1185">Reference proteome</keyword>
<dbReference type="InterPro" id="IPR007593">
    <property type="entry name" value="CD225/Dispanin_fam"/>
</dbReference>
<accession>A0A670HQH6</accession>
<dbReference type="GO" id="GO:0045071">
    <property type="term" value="P:negative regulation of viral genome replication"/>
    <property type="evidence" value="ECO:0007669"/>
    <property type="project" value="TreeGrafter"/>
</dbReference>
<feature type="transmembrane region" description="Helical" evidence="6">
    <location>
        <begin position="90"/>
        <end position="114"/>
    </location>
</feature>
<reference evidence="7 8" key="1">
    <citation type="journal article" date="2019" name="Proc. Natl. Acad. Sci. U.S.A.">
        <title>Regulatory changes in pterin and carotenoid genes underlie balanced color polymorphisms in the wall lizard.</title>
        <authorList>
            <person name="Andrade P."/>
            <person name="Pinho C."/>
            <person name="Perez I de Lanuza G."/>
            <person name="Afonso S."/>
            <person name="Brejcha J."/>
            <person name="Rubin C.J."/>
            <person name="Wallerman O."/>
            <person name="Pereira P."/>
            <person name="Sabatino S.J."/>
            <person name="Bellati A."/>
            <person name="Pellitteri-Rosa D."/>
            <person name="Bosakova Z."/>
            <person name="Bunikis I."/>
            <person name="Carretero M.A."/>
            <person name="Feiner N."/>
            <person name="Marsik P."/>
            <person name="Pauperio F."/>
            <person name="Salvi D."/>
            <person name="Soler L."/>
            <person name="While G.M."/>
            <person name="Uller T."/>
            <person name="Font E."/>
            <person name="Andersson L."/>
            <person name="Carneiro M."/>
        </authorList>
    </citation>
    <scope>NUCLEOTIDE SEQUENCE</scope>
</reference>
<dbReference type="RefSeq" id="XP_028592176.1">
    <property type="nucleotide sequence ID" value="XM_028736343.1"/>
</dbReference>
<dbReference type="AlphaFoldDB" id="A0A670HQH6"/>
<dbReference type="GO" id="GO:0035455">
    <property type="term" value="P:response to interferon-alpha"/>
    <property type="evidence" value="ECO:0007669"/>
    <property type="project" value="TreeGrafter"/>
</dbReference>
<dbReference type="Proteomes" id="UP000472272">
    <property type="component" value="Chromosome 1"/>
</dbReference>
<dbReference type="Ensembl" id="ENSPMRT00000001550.1">
    <property type="protein sequence ID" value="ENSPMRP00000001462.1"/>
    <property type="gene ID" value="ENSPMRG00000001096.1"/>
</dbReference>
<dbReference type="GO" id="GO:0046597">
    <property type="term" value="P:host-mediated suppression of symbiont invasion"/>
    <property type="evidence" value="ECO:0007669"/>
    <property type="project" value="TreeGrafter"/>
</dbReference>
<dbReference type="GeneTree" id="ENSGT00950000182857"/>
<dbReference type="GO" id="GO:0060337">
    <property type="term" value="P:type I interferon-mediated signaling pathway"/>
    <property type="evidence" value="ECO:0007669"/>
    <property type="project" value="TreeGrafter"/>
</dbReference>
<dbReference type="KEGG" id="pmua:114600344"/>
<reference evidence="7" key="2">
    <citation type="submission" date="2025-05" db="UniProtKB">
        <authorList>
            <consortium name="Ensembl"/>
        </authorList>
    </citation>
    <scope>IDENTIFICATION</scope>
</reference>
<evidence type="ECO:0000256" key="1">
    <source>
        <dbReference type="ARBA" id="ARBA00004370"/>
    </source>
</evidence>
<keyword evidence="5 6" id="KW-0472">Membrane</keyword>
<sequence>MELESAMDVNLRPYSVEMIGGDTITICPYPFVVEQPKDYVLWSLYNFSFMNACCLGFAALVYSIKARDCKVAGNAEDATRYGKRAKILNIVAIVLGVLLFLLLCGLIASVLIALQERVQKLFDEYKTNMGDVFGSGSGSGAS</sequence>
<dbReference type="OrthoDB" id="9906841at2759"/>
<dbReference type="PANTHER" id="PTHR13999">
    <property type="entry name" value="INTERFERON INDUCIBLE TRANSMEMBRANE PROTEIN"/>
    <property type="match status" value="1"/>
</dbReference>
<dbReference type="GO" id="GO:0005886">
    <property type="term" value="C:plasma membrane"/>
    <property type="evidence" value="ECO:0007669"/>
    <property type="project" value="TreeGrafter"/>
</dbReference>
<dbReference type="OMA" id="DEYKANC"/>
<dbReference type="Ensembl" id="ENSPMRT00000001553.1">
    <property type="protein sequence ID" value="ENSPMRP00000001465.1"/>
    <property type="gene ID" value="ENSPMRG00000001096.1"/>
</dbReference>
<keyword evidence="3 6" id="KW-0812">Transmembrane</keyword>
<dbReference type="GO" id="GO:0034341">
    <property type="term" value="P:response to type II interferon"/>
    <property type="evidence" value="ECO:0007669"/>
    <property type="project" value="TreeGrafter"/>
</dbReference>
<evidence type="ECO:0000313" key="7">
    <source>
        <dbReference type="Ensembl" id="ENSPMRP00000001465.1"/>
    </source>
</evidence>
<evidence type="ECO:0000256" key="3">
    <source>
        <dbReference type="ARBA" id="ARBA00022692"/>
    </source>
</evidence>
<dbReference type="Pfam" id="PF04505">
    <property type="entry name" value="CD225"/>
    <property type="match status" value="1"/>
</dbReference>